<dbReference type="InterPro" id="IPR029035">
    <property type="entry name" value="DHS-like_NAD/FAD-binding_dom"/>
</dbReference>
<comment type="cofactor">
    <cofactor evidence="1">
        <name>NAD(+)</name>
        <dbReference type="ChEBI" id="CHEBI:57540"/>
    </cofactor>
</comment>
<keyword evidence="5" id="KW-1185">Reference proteome</keyword>
<dbReference type="Pfam" id="PF01916">
    <property type="entry name" value="DS"/>
    <property type="match status" value="1"/>
</dbReference>
<comment type="similarity">
    <text evidence="2">Belongs to the deoxyhypusine synthase family.</text>
</comment>
<dbReference type="PANTHER" id="PTHR11703">
    <property type="entry name" value="DEOXYHYPUSINE SYNTHASE"/>
    <property type="match status" value="1"/>
</dbReference>
<accession>A0A822YTM0</accession>
<evidence type="ECO:0000256" key="2">
    <source>
        <dbReference type="ARBA" id="ARBA00009892"/>
    </source>
</evidence>
<name>A0A822YTM0_NELNU</name>
<comment type="caution">
    <text evidence="4">The sequence shown here is derived from an EMBL/GenBank/DDBJ whole genome shotgun (WGS) entry which is preliminary data.</text>
</comment>
<dbReference type="EMBL" id="DUZY01000003">
    <property type="protein sequence ID" value="DAD32578.1"/>
    <property type="molecule type" value="Genomic_DNA"/>
</dbReference>
<dbReference type="Gene3D" id="3.40.910.10">
    <property type="entry name" value="Deoxyhypusine synthase"/>
    <property type="match status" value="1"/>
</dbReference>
<dbReference type="SUPFAM" id="SSF52467">
    <property type="entry name" value="DHS-like NAD/FAD-binding domain"/>
    <property type="match status" value="1"/>
</dbReference>
<evidence type="ECO:0000256" key="3">
    <source>
        <dbReference type="ARBA" id="ARBA00023027"/>
    </source>
</evidence>
<protein>
    <submittedName>
        <fullName evidence="4">Uncharacterized protein</fullName>
    </submittedName>
</protein>
<sequence>MNGEAVHASPRKTGMIILGGGMPKHHICNANMMRNGWPKNNLVLDQQKSYYNFSFSFVSACLCSVKFPNRIIQIVVSRLMSLSTFIKLFLFRIAYESTWKCSKKCNFDATIAFPLLVAETFAKKANKYTKVGA</sequence>
<dbReference type="AlphaFoldDB" id="A0A822YTM0"/>
<dbReference type="InterPro" id="IPR002773">
    <property type="entry name" value="Deoxyhypusine_synthase"/>
</dbReference>
<evidence type="ECO:0000256" key="1">
    <source>
        <dbReference type="ARBA" id="ARBA00001911"/>
    </source>
</evidence>
<dbReference type="PANTHER" id="PTHR11703:SF0">
    <property type="entry name" value="DEOXYHYPUSINE SYNTHASE"/>
    <property type="match status" value="1"/>
</dbReference>
<dbReference type="InterPro" id="IPR036982">
    <property type="entry name" value="Deoxyhypusine_synthase_sf"/>
</dbReference>
<proteinExistence type="inferred from homology"/>
<dbReference type="Proteomes" id="UP000607653">
    <property type="component" value="Unassembled WGS sequence"/>
</dbReference>
<gene>
    <name evidence="4" type="ORF">HUJ06_011429</name>
</gene>
<reference evidence="4 5" key="1">
    <citation type="journal article" date="2020" name="Mol. Biol. Evol.">
        <title>Distinct Expression and Methylation Patterns for Genes with Different Fates following a Single Whole-Genome Duplication in Flowering Plants.</title>
        <authorList>
            <person name="Shi T."/>
            <person name="Rahmani R.S."/>
            <person name="Gugger P.F."/>
            <person name="Wang M."/>
            <person name="Li H."/>
            <person name="Zhang Y."/>
            <person name="Li Z."/>
            <person name="Wang Q."/>
            <person name="Van de Peer Y."/>
            <person name="Marchal K."/>
            <person name="Chen J."/>
        </authorList>
    </citation>
    <scope>NUCLEOTIDE SEQUENCE [LARGE SCALE GENOMIC DNA]</scope>
    <source>
        <tissue evidence="4">Leaf</tissue>
    </source>
</reference>
<keyword evidence="3" id="KW-0520">NAD</keyword>
<evidence type="ECO:0000313" key="4">
    <source>
        <dbReference type="EMBL" id="DAD32578.1"/>
    </source>
</evidence>
<organism evidence="4 5">
    <name type="scientific">Nelumbo nucifera</name>
    <name type="common">Sacred lotus</name>
    <dbReference type="NCBI Taxonomy" id="4432"/>
    <lineage>
        <taxon>Eukaryota</taxon>
        <taxon>Viridiplantae</taxon>
        <taxon>Streptophyta</taxon>
        <taxon>Embryophyta</taxon>
        <taxon>Tracheophyta</taxon>
        <taxon>Spermatophyta</taxon>
        <taxon>Magnoliopsida</taxon>
        <taxon>Proteales</taxon>
        <taxon>Nelumbonaceae</taxon>
        <taxon>Nelumbo</taxon>
    </lineage>
</organism>
<evidence type="ECO:0000313" key="5">
    <source>
        <dbReference type="Proteomes" id="UP000607653"/>
    </source>
</evidence>